<reference evidence="3 4" key="1">
    <citation type="submission" date="2020-06" db="EMBL/GenBank/DDBJ databases">
        <authorList>
            <person name="Isaeva M.P."/>
            <person name="Chernysheva N.Y."/>
        </authorList>
    </citation>
    <scope>NUCLEOTIDE SEQUENCE [LARGE SCALE GENOMIC DNA]</scope>
    <source>
        <strain evidence="3 4">KMM 6746</strain>
    </source>
</reference>
<evidence type="ECO:0000313" key="4">
    <source>
        <dbReference type="Proteomes" id="UP000740413"/>
    </source>
</evidence>
<accession>A0ABS5W9F9</accession>
<comment type="caution">
    <text evidence="3">The sequence shown here is derived from an EMBL/GenBank/DDBJ whole genome shotgun (WGS) entry which is preliminary data.</text>
</comment>
<dbReference type="Proteomes" id="UP000740413">
    <property type="component" value="Unassembled WGS sequence"/>
</dbReference>
<keyword evidence="4" id="KW-1185">Reference proteome</keyword>
<feature type="domain" description="SbsA Ig-like" evidence="2">
    <location>
        <begin position="34"/>
        <end position="135"/>
    </location>
</feature>
<keyword evidence="1" id="KW-0732">Signal</keyword>
<gene>
    <name evidence="3" type="ORF">HW347_02175</name>
</gene>
<evidence type="ECO:0000259" key="2">
    <source>
        <dbReference type="Pfam" id="PF13205"/>
    </source>
</evidence>
<name>A0ABS5W9F9_9FLAO</name>
<evidence type="ECO:0000313" key="3">
    <source>
        <dbReference type="EMBL" id="MBT2160051.1"/>
    </source>
</evidence>
<reference evidence="4" key="2">
    <citation type="submission" date="2023-07" db="EMBL/GenBank/DDBJ databases">
        <title>Zobellia barbeyronii sp. nov., a new marine flavobacterium, isolated from green and red algae.</title>
        <authorList>
            <person name="Nedashkovskaya O.I."/>
            <person name="Otstavnykh N."/>
            <person name="Zhukova N."/>
            <person name="Guzev K."/>
            <person name="Chausova V."/>
            <person name="Tekutyeva L."/>
            <person name="Mikhailov V."/>
            <person name="Isaeva M."/>
        </authorList>
    </citation>
    <scope>NUCLEOTIDE SEQUENCE [LARGE SCALE GENOMIC DNA]</scope>
    <source>
        <strain evidence="4">KMM 6746</strain>
    </source>
</reference>
<protein>
    <submittedName>
        <fullName evidence="3">Ig-like domain-containing protein</fullName>
    </submittedName>
</protein>
<dbReference type="InterPro" id="IPR032812">
    <property type="entry name" value="SbsA_Ig"/>
</dbReference>
<dbReference type="Pfam" id="PF13205">
    <property type="entry name" value="Big_5"/>
    <property type="match status" value="1"/>
</dbReference>
<proteinExistence type="predicted"/>
<dbReference type="EMBL" id="JACATN010000001">
    <property type="protein sequence ID" value="MBT2160051.1"/>
    <property type="molecule type" value="Genomic_DNA"/>
</dbReference>
<evidence type="ECO:0000256" key="1">
    <source>
        <dbReference type="ARBA" id="ARBA00022729"/>
    </source>
</evidence>
<sequence length="536" mass="61287">MVRRFVTFLFLFMIVAVLWQCARRGSPTGGPKDLTPPTLLKTEPDSMTTNFKASRIRLYFDEFIKLKDIQEQLIVSPPLKYQPDIKPQGAASKYVEIKFKDTLYENTTYTLNFGQSVQDNNEGNPSSFLTYVFSTGDYIDSLGLTGAVKDAFKKKADDFISVMLYKIDTAYTDSTIFKRPPNYITNTLDSAVIFKLKNLKEGQYKLFALKDEAKNNMFDQNVDKIAFLNDTITLPTDSTYVLTLFKEVPNYSMSVPSLVAKNRIIFGYYGDAADVVIKPITVIPDTVKTKILKEKGKDTLNFWFTPYEMDSIVFTATNERLEKIDTFTVKSRKVDVDSLRLSPNQSGSLNFNDPFFISASTPISTIDSTLFFITNQDSLAVDFTAKLDTIENKIDVDFEIEPNQSYQLDMLPGAITDFFEQPNDTISYYLSTGSYADYGNLRFNITGGEYPLIVQLTDEQGEIKREIIATESKVFEFNNIEPSKYYIRVIFDTNGNQKWDTGNFLKKQQPERISYYPDVIEVRANWEMEQTFVIPK</sequence>
<organism evidence="3 4">
    <name type="scientific">Zobellia barbeyronii</name>
    <dbReference type="NCBI Taxonomy" id="2748009"/>
    <lineage>
        <taxon>Bacteria</taxon>
        <taxon>Pseudomonadati</taxon>
        <taxon>Bacteroidota</taxon>
        <taxon>Flavobacteriia</taxon>
        <taxon>Flavobacteriales</taxon>
        <taxon>Flavobacteriaceae</taxon>
        <taxon>Zobellia</taxon>
    </lineage>
</organism>